<name>A0A0S2DCF0_LYSEN</name>
<proteinExistence type="predicted"/>
<dbReference type="STRING" id="69.GLE_0832"/>
<dbReference type="KEGG" id="lez:GLE_0832"/>
<gene>
    <name evidence="1" type="ORF">GLE_0832</name>
</gene>
<dbReference type="AlphaFoldDB" id="A0A0S2DCF0"/>
<dbReference type="Proteomes" id="UP000061569">
    <property type="component" value="Chromosome"/>
</dbReference>
<dbReference type="PATRIC" id="fig|69.6.peg.821"/>
<organism evidence="1 2">
    <name type="scientific">Lysobacter enzymogenes</name>
    <dbReference type="NCBI Taxonomy" id="69"/>
    <lineage>
        <taxon>Bacteria</taxon>
        <taxon>Pseudomonadati</taxon>
        <taxon>Pseudomonadota</taxon>
        <taxon>Gammaproteobacteria</taxon>
        <taxon>Lysobacterales</taxon>
        <taxon>Lysobacteraceae</taxon>
        <taxon>Lysobacter</taxon>
    </lineage>
</organism>
<evidence type="ECO:0000313" key="1">
    <source>
        <dbReference type="EMBL" id="ALN56190.1"/>
    </source>
</evidence>
<accession>A0A0S2DCF0</accession>
<evidence type="ECO:0000313" key="2">
    <source>
        <dbReference type="Proteomes" id="UP000061569"/>
    </source>
</evidence>
<dbReference type="EMBL" id="CP013140">
    <property type="protein sequence ID" value="ALN56190.1"/>
    <property type="molecule type" value="Genomic_DNA"/>
</dbReference>
<protein>
    <submittedName>
        <fullName evidence="1">Uncharacterized protein</fullName>
    </submittedName>
</protein>
<reference evidence="1 2" key="1">
    <citation type="submission" date="2015-11" db="EMBL/GenBank/DDBJ databases">
        <title>Genome sequences of Lysobacter enzymogenes strain C3 and Lysobacter antibioticus ATCC 29479.</title>
        <authorList>
            <person name="Kobayashi D.Y."/>
        </authorList>
    </citation>
    <scope>NUCLEOTIDE SEQUENCE [LARGE SCALE GENOMIC DNA]</scope>
    <source>
        <strain evidence="1 2">C3</strain>
    </source>
</reference>
<sequence length="201" mass="21220">MDGAAAARAEPGDGRCARQCARPFVASGTPATAVRKIAGGRTVTAAVGAVVRRSSNRRRTCAGARPFLNALHTRCASASPKRPWRGAASMNAIGRGAHNAHARCRQCCDAAWASAALATHAASATRAPRICDTGALHAKESRACPLSLRPLLLRPPLIHPYLIRPRPTRPLPVPRSRVVPLRPLPASSAAPRRCCSRPACR</sequence>